<organism evidence="3 4">
    <name type="scientific">Paramecium sonneborni</name>
    <dbReference type="NCBI Taxonomy" id="65129"/>
    <lineage>
        <taxon>Eukaryota</taxon>
        <taxon>Sar</taxon>
        <taxon>Alveolata</taxon>
        <taxon>Ciliophora</taxon>
        <taxon>Intramacronucleata</taxon>
        <taxon>Oligohymenophorea</taxon>
        <taxon>Peniculida</taxon>
        <taxon>Parameciidae</taxon>
        <taxon>Paramecium</taxon>
    </lineage>
</organism>
<dbReference type="SMART" id="SM00185">
    <property type="entry name" value="ARM"/>
    <property type="match status" value="3"/>
</dbReference>
<evidence type="ECO:0000313" key="3">
    <source>
        <dbReference type="EMBL" id="CAD8106015.1"/>
    </source>
</evidence>
<proteinExistence type="predicted"/>
<gene>
    <name evidence="3" type="ORF">PSON_ATCC_30995.1.T0850232</name>
</gene>
<reference evidence="3" key="1">
    <citation type="submission" date="2021-01" db="EMBL/GenBank/DDBJ databases">
        <authorList>
            <consortium name="Genoscope - CEA"/>
            <person name="William W."/>
        </authorList>
    </citation>
    <scope>NUCLEOTIDE SEQUENCE</scope>
</reference>
<dbReference type="InterPro" id="IPR000225">
    <property type="entry name" value="Armadillo"/>
</dbReference>
<evidence type="ECO:0000256" key="2">
    <source>
        <dbReference type="ARBA" id="ARBA00022927"/>
    </source>
</evidence>
<comment type="caution">
    <text evidence="3">The sequence shown here is derived from an EMBL/GenBank/DDBJ whole genome shotgun (WGS) entry which is preliminary data.</text>
</comment>
<dbReference type="GO" id="GO:0015031">
    <property type="term" value="P:protein transport"/>
    <property type="evidence" value="ECO:0007669"/>
    <property type="project" value="UniProtKB-KW"/>
</dbReference>
<keyword evidence="4" id="KW-1185">Reference proteome</keyword>
<dbReference type="EMBL" id="CAJJDN010000085">
    <property type="protein sequence ID" value="CAD8106015.1"/>
    <property type="molecule type" value="Genomic_DNA"/>
</dbReference>
<dbReference type="Pfam" id="PF00514">
    <property type="entry name" value="Arm"/>
    <property type="match status" value="1"/>
</dbReference>
<sequence length="301" mass="34671">MLLQKGIVFYIKKIWNQYRTLKFELFKTIVWALSNLAKGKPTSKFCTPGLISILSEIIISTDNEEQLIEVIWGLSYLTQDIYEIHMQIDMKVIQKLTLLLNSTKHTLIIPALRTIGNILAGNDEQTNQVLQTGVLQSFEKLLQHKKKSVRRDVIWSLSNIVAGTISQIKLIIRNDSLLKPLFKQAKKNNLEITKQIAFFISNSAIYAELTDLEYLIANYGFIQELSMLLDKKDENIIQVTLEGIYKLISKIQMEGEFSVYKQIIEDQKIIKKVVQLQGHPSEIIHENAYRILDHLVPQDSQ</sequence>
<keyword evidence="1" id="KW-0813">Transport</keyword>
<name>A0A8S1PS69_9CILI</name>
<dbReference type="OrthoDB" id="29145at2759"/>
<dbReference type="AlphaFoldDB" id="A0A8S1PS69"/>
<evidence type="ECO:0000313" key="4">
    <source>
        <dbReference type="Proteomes" id="UP000692954"/>
    </source>
</evidence>
<evidence type="ECO:0000256" key="1">
    <source>
        <dbReference type="ARBA" id="ARBA00022448"/>
    </source>
</evidence>
<keyword evidence="2" id="KW-0653">Protein transport</keyword>
<dbReference type="PANTHER" id="PTHR23316">
    <property type="entry name" value="IMPORTIN ALPHA"/>
    <property type="match status" value="1"/>
</dbReference>
<dbReference type="Proteomes" id="UP000692954">
    <property type="component" value="Unassembled WGS sequence"/>
</dbReference>
<protein>
    <submittedName>
        <fullName evidence="3">Uncharacterized protein</fullName>
    </submittedName>
</protein>
<accession>A0A8S1PS69</accession>